<evidence type="ECO:0000256" key="6">
    <source>
        <dbReference type="ARBA" id="ARBA00023002"/>
    </source>
</evidence>
<accession>A0ABP6SSI4</accession>
<keyword evidence="3" id="KW-0285">Flavoprotein</keyword>
<evidence type="ECO:0000256" key="5">
    <source>
        <dbReference type="ARBA" id="ARBA00022857"/>
    </source>
</evidence>
<evidence type="ECO:0000256" key="4">
    <source>
        <dbReference type="ARBA" id="ARBA00022827"/>
    </source>
</evidence>
<sequence length="533" mass="58730">MAETCDNHDVVVIGAGFAGLYALHKLRGLGYDVHAVEAGSGVGGTWYWNRYPGARCDVDSIDYCYLFSPELHAEWTWTERYAGQPEILRYAEHVAERFDLLPLITFDTRVTGADFDSSTDRWTVRTDRGDEIRCRFLITAVGCLSAVRTPSLPGLDRFAGRIAHTGRWPRDGVDFTGARAGVVGTGSSGIQLIPRIAESADHLTVFQRTPHYSVPARNRPLSGRELRSAQQSYADAVQQALSTSGGYYMPPPDRSALADPPDARSARYERKWASGGMEILSTYNDLLLDPVANDTLAEFVRDKIRQIVTDPETAAALQPTSYPIGTKRICLDTDYYATYNRLDVTLVDLRVTPIEQVVETGVVTAGRLHELDVLVFATGYDAITGPLTGLGLRGTDGRALAEHWADGPQTLLGVAVAGFPNLFTITGPGSPSVLTNVIRSIEQHVDWIADCLEYLRVRGATRIEAETQAQEEWTAQVTYFADFTLYPRADSWYLGANIEGKPRQFMPYVAGLHTFRRACDEVAGAGYRGFRLG</sequence>
<feature type="domain" description="FAD/NAD(P)-binding" evidence="8">
    <location>
        <begin position="8"/>
        <end position="213"/>
    </location>
</feature>
<keyword evidence="6" id="KW-0560">Oxidoreductase</keyword>
<dbReference type="Gene3D" id="3.50.50.60">
    <property type="entry name" value="FAD/NAD(P)-binding domain"/>
    <property type="match status" value="2"/>
</dbReference>
<evidence type="ECO:0000256" key="3">
    <source>
        <dbReference type="ARBA" id="ARBA00022630"/>
    </source>
</evidence>
<evidence type="ECO:0000256" key="1">
    <source>
        <dbReference type="ARBA" id="ARBA00001974"/>
    </source>
</evidence>
<evidence type="ECO:0000256" key="7">
    <source>
        <dbReference type="ARBA" id="ARBA00023033"/>
    </source>
</evidence>
<gene>
    <name evidence="9" type="ORF">GCM10020369_07100</name>
</gene>
<dbReference type="RefSeq" id="WP_345726476.1">
    <property type="nucleotide sequence ID" value="NZ_BAAAYN010000004.1"/>
</dbReference>
<comment type="cofactor">
    <cofactor evidence="1">
        <name>FAD</name>
        <dbReference type="ChEBI" id="CHEBI:57692"/>
    </cofactor>
</comment>
<protein>
    <submittedName>
        <fullName evidence="9">NAD(P)/FAD-dependent oxidoreductase</fullName>
    </submittedName>
</protein>
<dbReference type="SUPFAM" id="SSF51905">
    <property type="entry name" value="FAD/NAD(P)-binding domain"/>
    <property type="match status" value="3"/>
</dbReference>
<dbReference type="Pfam" id="PF07992">
    <property type="entry name" value="Pyr_redox_2"/>
    <property type="match status" value="1"/>
</dbReference>
<dbReference type="InterPro" id="IPR050775">
    <property type="entry name" value="FAD-binding_Monooxygenases"/>
</dbReference>
<comment type="similarity">
    <text evidence="2">Belongs to the FAD-binding monooxygenase family.</text>
</comment>
<organism evidence="9 10">
    <name type="scientific">Cryptosporangium minutisporangium</name>
    <dbReference type="NCBI Taxonomy" id="113569"/>
    <lineage>
        <taxon>Bacteria</taxon>
        <taxon>Bacillati</taxon>
        <taxon>Actinomycetota</taxon>
        <taxon>Actinomycetes</taxon>
        <taxon>Cryptosporangiales</taxon>
        <taxon>Cryptosporangiaceae</taxon>
        <taxon>Cryptosporangium</taxon>
    </lineage>
</organism>
<keyword evidence="10" id="KW-1185">Reference proteome</keyword>
<dbReference type="PANTHER" id="PTHR43098:SF3">
    <property type="entry name" value="L-ORNITHINE N(5)-MONOOXYGENASE-RELATED"/>
    <property type="match status" value="1"/>
</dbReference>
<evidence type="ECO:0000256" key="2">
    <source>
        <dbReference type="ARBA" id="ARBA00010139"/>
    </source>
</evidence>
<keyword evidence="7" id="KW-0503">Monooxygenase</keyword>
<evidence type="ECO:0000313" key="9">
    <source>
        <dbReference type="EMBL" id="GAA3382985.1"/>
    </source>
</evidence>
<keyword evidence="5" id="KW-0521">NADP</keyword>
<dbReference type="PANTHER" id="PTHR43098">
    <property type="entry name" value="L-ORNITHINE N(5)-MONOOXYGENASE-RELATED"/>
    <property type="match status" value="1"/>
</dbReference>
<dbReference type="InterPro" id="IPR023753">
    <property type="entry name" value="FAD/NAD-binding_dom"/>
</dbReference>
<dbReference type="EMBL" id="BAAAYN010000004">
    <property type="protein sequence ID" value="GAA3382985.1"/>
    <property type="molecule type" value="Genomic_DNA"/>
</dbReference>
<proteinExistence type="inferred from homology"/>
<evidence type="ECO:0000259" key="8">
    <source>
        <dbReference type="Pfam" id="PF07992"/>
    </source>
</evidence>
<dbReference type="Proteomes" id="UP001501676">
    <property type="component" value="Unassembled WGS sequence"/>
</dbReference>
<dbReference type="InterPro" id="IPR036188">
    <property type="entry name" value="FAD/NAD-bd_sf"/>
</dbReference>
<comment type="caution">
    <text evidence="9">The sequence shown here is derived from an EMBL/GenBank/DDBJ whole genome shotgun (WGS) entry which is preliminary data.</text>
</comment>
<name>A0ABP6SSI4_9ACTN</name>
<evidence type="ECO:0000313" key="10">
    <source>
        <dbReference type="Proteomes" id="UP001501676"/>
    </source>
</evidence>
<keyword evidence="4" id="KW-0274">FAD</keyword>
<reference evidence="10" key="1">
    <citation type="journal article" date="2019" name="Int. J. Syst. Evol. Microbiol.">
        <title>The Global Catalogue of Microorganisms (GCM) 10K type strain sequencing project: providing services to taxonomists for standard genome sequencing and annotation.</title>
        <authorList>
            <consortium name="The Broad Institute Genomics Platform"/>
            <consortium name="The Broad Institute Genome Sequencing Center for Infectious Disease"/>
            <person name="Wu L."/>
            <person name="Ma J."/>
        </authorList>
    </citation>
    <scope>NUCLEOTIDE SEQUENCE [LARGE SCALE GENOMIC DNA]</scope>
    <source>
        <strain evidence="10">JCM 9458</strain>
    </source>
</reference>